<dbReference type="Proteomes" id="UP000321947">
    <property type="component" value="Unassembled WGS sequence"/>
</dbReference>
<evidence type="ECO:0000256" key="1">
    <source>
        <dbReference type="SAM" id="SignalP"/>
    </source>
</evidence>
<dbReference type="InterPro" id="IPR027417">
    <property type="entry name" value="P-loop_NTPase"/>
</dbReference>
<reference evidence="2 3" key="1">
    <citation type="submission" date="2019-08" db="EMBL/GenBank/DDBJ databases">
        <title>Draft genome sequences of two oriental melons (Cucumis melo L. var makuwa).</title>
        <authorList>
            <person name="Kwon S.-Y."/>
        </authorList>
    </citation>
    <scope>NUCLEOTIDE SEQUENCE [LARGE SCALE GENOMIC DNA]</scope>
    <source>
        <strain evidence="3">cv. Chang Bougi</strain>
        <tissue evidence="2">Leaf</tissue>
    </source>
</reference>
<comment type="caution">
    <text evidence="2">The sequence shown here is derived from an EMBL/GenBank/DDBJ whole genome shotgun (WGS) entry which is preliminary data.</text>
</comment>
<name>A0A5D3D7Y1_CUCMM</name>
<evidence type="ECO:0000313" key="2">
    <source>
        <dbReference type="EMBL" id="TYK19570.1"/>
    </source>
</evidence>
<gene>
    <name evidence="2" type="ORF">E5676_scaffold416G00750</name>
</gene>
<dbReference type="AlphaFoldDB" id="A0A5D3D7Y1"/>
<dbReference type="Gene3D" id="3.40.50.300">
    <property type="entry name" value="P-loop containing nucleotide triphosphate hydrolases"/>
    <property type="match status" value="1"/>
</dbReference>
<accession>A0A5D3D7Y1</accession>
<protein>
    <submittedName>
        <fullName evidence="2">tRNA dimethylallyltransferase 9</fullName>
    </submittedName>
</protein>
<feature type="chain" id="PRO_5022673309" evidence="1">
    <location>
        <begin position="22"/>
        <end position="182"/>
    </location>
</feature>
<dbReference type="GO" id="GO:0016740">
    <property type="term" value="F:transferase activity"/>
    <property type="evidence" value="ECO:0007669"/>
    <property type="project" value="UniProtKB-KW"/>
</dbReference>
<keyword evidence="2" id="KW-0808">Transferase</keyword>
<proteinExistence type="predicted"/>
<keyword evidence="1" id="KW-0732">Signal</keyword>
<feature type="signal peptide" evidence="1">
    <location>
        <begin position="1"/>
        <end position="21"/>
    </location>
</feature>
<evidence type="ECO:0000313" key="3">
    <source>
        <dbReference type="Proteomes" id="UP000321947"/>
    </source>
</evidence>
<sequence length="182" mass="20966">MAVATMALIPAPASWLVWVSSSSVSRVSSLPSSDTILKVVKIDTAFHETQAMEYLLRCRQQGGRSSPEEFYAFLSEFQKASRNFAKRQLTWFRNERIYHWLDASKPLENALNFIYDAYHNGSGNISVPDSLRMESDVSSRRKASEMKSYQTRNRYFVRRQDCADVLDWIGRTQSVYQDFPVA</sequence>
<dbReference type="EMBL" id="SSTD01006863">
    <property type="protein sequence ID" value="TYK19570.1"/>
    <property type="molecule type" value="Genomic_DNA"/>
</dbReference>
<organism evidence="2 3">
    <name type="scientific">Cucumis melo var. makuwa</name>
    <name type="common">Oriental melon</name>
    <dbReference type="NCBI Taxonomy" id="1194695"/>
    <lineage>
        <taxon>Eukaryota</taxon>
        <taxon>Viridiplantae</taxon>
        <taxon>Streptophyta</taxon>
        <taxon>Embryophyta</taxon>
        <taxon>Tracheophyta</taxon>
        <taxon>Spermatophyta</taxon>
        <taxon>Magnoliopsida</taxon>
        <taxon>eudicotyledons</taxon>
        <taxon>Gunneridae</taxon>
        <taxon>Pentapetalae</taxon>
        <taxon>rosids</taxon>
        <taxon>fabids</taxon>
        <taxon>Cucurbitales</taxon>
        <taxon>Cucurbitaceae</taxon>
        <taxon>Benincaseae</taxon>
        <taxon>Cucumis</taxon>
    </lineage>
</organism>